<sequence>MYIENIEELKELIELFGVVEAKSESVVSFGEVESLDSCTEENAEKALDILSKHKREAKNEEENEFVEFKLWTNKVEEREEIFADIACCEKCGRIFADSEELTSFPVLTSYDRKRSVFEQLETVAICPNCLMNMTRIYESPF</sequence>
<protein>
    <submittedName>
        <fullName evidence="1">Uncharacterized protein</fullName>
    </submittedName>
</protein>
<dbReference type="Proteomes" id="UP000006091">
    <property type="component" value="Segment"/>
</dbReference>
<accession>J9QE38</accession>
<organism evidence="1 2">
    <name type="scientific">Clostridium phage phiMMP04</name>
    <dbReference type="NCBI Taxonomy" id="1204535"/>
    <lineage>
        <taxon>Viruses</taxon>
        <taxon>Duplodnaviria</taxon>
        <taxon>Heunggongvirae</taxon>
        <taxon>Uroviricota</taxon>
        <taxon>Caudoviricetes</taxon>
        <taxon>Sherbrookevirus</taxon>
        <taxon>Sherbrookevirus MMP04</taxon>
    </lineage>
</organism>
<dbReference type="OrthoDB" id="14120at10239"/>
<proteinExistence type="predicted"/>
<evidence type="ECO:0000313" key="2">
    <source>
        <dbReference type="Proteomes" id="UP000006091"/>
    </source>
</evidence>
<name>J9QE38_9CAUD</name>
<dbReference type="GeneID" id="13997386"/>
<reference evidence="1 2" key="1">
    <citation type="journal article" date="2012" name="Appl. Environ. Microbiol.">
        <title>Evidence of in vivo prophage induction during Clostridium difficile infection.</title>
        <authorList>
            <person name="Meessen-Pinard M."/>
            <person name="Sekulovic O."/>
            <person name="Fortier L.C."/>
        </authorList>
    </citation>
    <scope>NUCLEOTIDE SEQUENCE [LARGE SCALE GENOMIC DNA]</scope>
</reference>
<keyword evidence="2" id="KW-1185">Reference proteome</keyword>
<dbReference type="RefSeq" id="YP_006990593.1">
    <property type="nucleotide sequence ID" value="NC_019422.1"/>
</dbReference>
<gene>
    <name evidence="1" type="ORF">phiMMP04_gp38</name>
</gene>
<dbReference type="EMBL" id="JX145342">
    <property type="protein sequence ID" value="AFO72175.1"/>
    <property type="molecule type" value="Genomic_DNA"/>
</dbReference>
<evidence type="ECO:0000313" key="1">
    <source>
        <dbReference type="EMBL" id="AFO72175.1"/>
    </source>
</evidence>
<dbReference type="KEGG" id="vg:13997386"/>